<dbReference type="InterPro" id="IPR013655">
    <property type="entry name" value="PAS_fold_3"/>
</dbReference>
<dbReference type="OrthoDB" id="341208at2"/>
<dbReference type="PROSITE" id="PS50110">
    <property type="entry name" value="RESPONSE_REGULATORY"/>
    <property type="match status" value="1"/>
</dbReference>
<dbReference type="InterPro" id="IPR035965">
    <property type="entry name" value="PAS-like_dom_sf"/>
</dbReference>
<dbReference type="SMART" id="SM00086">
    <property type="entry name" value="PAC"/>
    <property type="match status" value="1"/>
</dbReference>
<dbReference type="Gene3D" id="2.10.70.100">
    <property type="match status" value="1"/>
</dbReference>
<keyword evidence="8" id="KW-0808">Transferase</keyword>
<dbReference type="CDD" id="cd00156">
    <property type="entry name" value="REC"/>
    <property type="match status" value="1"/>
</dbReference>
<dbReference type="PROSITE" id="PS50112">
    <property type="entry name" value="PAS"/>
    <property type="match status" value="1"/>
</dbReference>
<dbReference type="SUPFAM" id="SSF55785">
    <property type="entry name" value="PYP-like sensor domain (PAS domain)"/>
    <property type="match status" value="1"/>
</dbReference>
<evidence type="ECO:0000256" key="2">
    <source>
        <dbReference type="ARBA" id="ARBA00012438"/>
    </source>
</evidence>
<evidence type="ECO:0000256" key="1">
    <source>
        <dbReference type="ARBA" id="ARBA00000085"/>
    </source>
</evidence>
<dbReference type="GO" id="GO:0005524">
    <property type="term" value="F:ATP binding"/>
    <property type="evidence" value="ECO:0007669"/>
    <property type="project" value="UniProtKB-KW"/>
</dbReference>
<evidence type="ECO:0000256" key="4">
    <source>
        <dbReference type="ARBA" id="ARBA00022553"/>
    </source>
</evidence>
<dbReference type="Gene3D" id="3.30.450.20">
    <property type="entry name" value="PAS domain"/>
    <property type="match status" value="1"/>
</dbReference>
<keyword evidence="12" id="KW-0067">ATP-binding</keyword>
<evidence type="ECO:0000256" key="15">
    <source>
        <dbReference type="ARBA" id="ARBA00023170"/>
    </source>
</evidence>
<dbReference type="SMART" id="SM00911">
    <property type="entry name" value="HWE_HK"/>
    <property type="match status" value="1"/>
</dbReference>
<dbReference type="EMBL" id="QLIX01000007">
    <property type="protein sequence ID" value="RAI58804.1"/>
    <property type="molecule type" value="Genomic_DNA"/>
</dbReference>
<feature type="domain" description="PAS" evidence="18">
    <location>
        <begin position="150"/>
        <end position="221"/>
    </location>
</feature>
<dbReference type="Gene3D" id="3.30.565.10">
    <property type="entry name" value="Histidine kinase-like ATPase, C-terminal domain"/>
    <property type="match status" value="1"/>
</dbReference>
<evidence type="ECO:0000259" key="18">
    <source>
        <dbReference type="PROSITE" id="PS50112"/>
    </source>
</evidence>
<keyword evidence="9" id="KW-0677">Repeat</keyword>
<evidence type="ECO:0000256" key="7">
    <source>
        <dbReference type="ARBA" id="ARBA00022643"/>
    </source>
</evidence>
<keyword evidence="13" id="KW-0157">Chromophore</keyword>
<feature type="domain" description="Response regulatory" evidence="17">
    <location>
        <begin position="16"/>
        <end position="132"/>
    </location>
</feature>
<dbReference type="NCBIfam" id="TIGR00229">
    <property type="entry name" value="sensory_box"/>
    <property type="match status" value="1"/>
</dbReference>
<evidence type="ECO:0000256" key="5">
    <source>
        <dbReference type="ARBA" id="ARBA00022606"/>
    </source>
</evidence>
<dbReference type="Pfam" id="PF07536">
    <property type="entry name" value="HWE_HK"/>
    <property type="match status" value="1"/>
</dbReference>
<evidence type="ECO:0000256" key="9">
    <source>
        <dbReference type="ARBA" id="ARBA00022737"/>
    </source>
</evidence>
<dbReference type="Gene3D" id="3.40.50.2300">
    <property type="match status" value="1"/>
</dbReference>
<evidence type="ECO:0000313" key="21">
    <source>
        <dbReference type="Proteomes" id="UP000249065"/>
    </source>
</evidence>
<evidence type="ECO:0000256" key="16">
    <source>
        <dbReference type="PROSITE-ProRule" id="PRU00169"/>
    </source>
</evidence>
<evidence type="ECO:0000256" key="6">
    <source>
        <dbReference type="ARBA" id="ARBA00022630"/>
    </source>
</evidence>
<evidence type="ECO:0000256" key="12">
    <source>
        <dbReference type="ARBA" id="ARBA00022840"/>
    </source>
</evidence>
<comment type="caution">
    <text evidence="20">The sequence shown here is derived from an EMBL/GenBank/DDBJ whole genome shotgun (WGS) entry which is preliminary data.</text>
</comment>
<dbReference type="InterPro" id="IPR011102">
    <property type="entry name" value="Sig_transdc_His_kinase_HWE"/>
</dbReference>
<dbReference type="PROSITE" id="PS50113">
    <property type="entry name" value="PAC"/>
    <property type="match status" value="1"/>
</dbReference>
<dbReference type="EC" id="2.7.13.3" evidence="2"/>
<dbReference type="CDD" id="cd00130">
    <property type="entry name" value="PAS"/>
    <property type="match status" value="1"/>
</dbReference>
<dbReference type="SMART" id="SM00448">
    <property type="entry name" value="REC"/>
    <property type="match status" value="1"/>
</dbReference>
<organism evidence="20 21">
    <name type="scientific">Roseicella frigidaeris</name>
    <dbReference type="NCBI Taxonomy" id="2230885"/>
    <lineage>
        <taxon>Bacteria</taxon>
        <taxon>Pseudomonadati</taxon>
        <taxon>Pseudomonadota</taxon>
        <taxon>Alphaproteobacteria</taxon>
        <taxon>Acetobacterales</taxon>
        <taxon>Roseomonadaceae</taxon>
        <taxon>Roseicella</taxon>
    </lineage>
</organism>
<dbReference type="Pfam" id="PF00072">
    <property type="entry name" value="Response_reg"/>
    <property type="match status" value="1"/>
</dbReference>
<comment type="catalytic activity">
    <reaction evidence="1">
        <text>ATP + protein L-histidine = ADP + protein N-phospho-L-histidine.</text>
        <dbReference type="EC" id="2.7.13.3"/>
    </reaction>
</comment>
<dbReference type="InterPro" id="IPR001789">
    <property type="entry name" value="Sig_transdc_resp-reg_receiver"/>
</dbReference>
<keyword evidence="15" id="KW-0675">Receptor</keyword>
<dbReference type="GO" id="GO:0009881">
    <property type="term" value="F:photoreceptor activity"/>
    <property type="evidence" value="ECO:0007669"/>
    <property type="project" value="UniProtKB-KW"/>
</dbReference>
<evidence type="ECO:0000259" key="17">
    <source>
        <dbReference type="PROSITE" id="PS50110"/>
    </source>
</evidence>
<dbReference type="PANTHER" id="PTHR41523">
    <property type="entry name" value="TWO-COMPONENT SYSTEM SENSOR PROTEIN"/>
    <property type="match status" value="1"/>
</dbReference>
<dbReference type="InterPro" id="IPR000700">
    <property type="entry name" value="PAS-assoc_C"/>
</dbReference>
<keyword evidence="11 20" id="KW-0418">Kinase</keyword>
<evidence type="ECO:0000256" key="14">
    <source>
        <dbReference type="ARBA" id="ARBA00023026"/>
    </source>
</evidence>
<keyword evidence="6" id="KW-0285">Flavoprotein</keyword>
<proteinExistence type="predicted"/>
<accession>A0A327M940</accession>
<feature type="domain" description="PAC" evidence="19">
    <location>
        <begin position="224"/>
        <end position="276"/>
    </location>
</feature>
<evidence type="ECO:0000256" key="3">
    <source>
        <dbReference type="ARBA" id="ARBA00022543"/>
    </source>
</evidence>
<dbReference type="AlphaFoldDB" id="A0A327M940"/>
<dbReference type="SUPFAM" id="SSF52172">
    <property type="entry name" value="CheY-like"/>
    <property type="match status" value="1"/>
</dbReference>
<feature type="modified residue" description="4-aspartylphosphate" evidence="16">
    <location>
        <position position="67"/>
    </location>
</feature>
<name>A0A327M940_9PROT</name>
<evidence type="ECO:0000256" key="8">
    <source>
        <dbReference type="ARBA" id="ARBA00022679"/>
    </source>
</evidence>
<evidence type="ECO:0000256" key="13">
    <source>
        <dbReference type="ARBA" id="ARBA00022991"/>
    </source>
</evidence>
<reference evidence="21" key="1">
    <citation type="submission" date="2018-06" db="EMBL/GenBank/DDBJ databases">
        <authorList>
            <person name="Khan S.A."/>
        </authorList>
    </citation>
    <scope>NUCLEOTIDE SEQUENCE [LARGE SCALE GENOMIC DNA]</scope>
    <source>
        <strain evidence="21">DB-1506</strain>
    </source>
</reference>
<dbReference type="SMART" id="SM00091">
    <property type="entry name" value="PAS"/>
    <property type="match status" value="1"/>
</dbReference>
<evidence type="ECO:0000256" key="11">
    <source>
        <dbReference type="ARBA" id="ARBA00022777"/>
    </source>
</evidence>
<keyword evidence="10" id="KW-0547">Nucleotide-binding</keyword>
<keyword evidence="5" id="KW-0716">Sensory transduction</keyword>
<keyword evidence="4 16" id="KW-0597">Phosphoprotein</keyword>
<evidence type="ECO:0000313" key="20">
    <source>
        <dbReference type="EMBL" id="RAI58804.1"/>
    </source>
</evidence>
<dbReference type="InterPro" id="IPR011006">
    <property type="entry name" value="CheY-like_superfamily"/>
</dbReference>
<gene>
    <name evidence="20" type="ORF">DOO78_12065</name>
</gene>
<protein>
    <recommendedName>
        <fullName evidence="2">histidine kinase</fullName>
        <ecNumber evidence="2">2.7.13.3</ecNumber>
    </recommendedName>
</protein>
<dbReference type="Pfam" id="PF08447">
    <property type="entry name" value="PAS_3"/>
    <property type="match status" value="1"/>
</dbReference>
<keyword evidence="21" id="KW-1185">Reference proteome</keyword>
<dbReference type="InterPro" id="IPR001610">
    <property type="entry name" value="PAC"/>
</dbReference>
<sequence>MMLPMGAEPVADQRLRILHLEDSAIDAALVAEHLSRSDLACEIRLVSARASYAEALAADSYDVILADYAVPGFDGLAALDMARTLAPGTPFIFVSGTLGEEAAVEAVRRGATDYVVKHRLGRLAIVVQRAMAEALAHAGQRAAQAALRESEARLRLALDAGRLGAWELDLRSDRLNASPTCRADFGQSPDAALTAADLRSAVHPEDRERMREVMASAIAQSADYDVEYRVVQPGGEVRWVQVRGRPTYATDGTPLGMAGVSLDVTERKLAEERLVLLMREVNHRAKNALAVVQSALRLTRAADLPSYAQMVEGRVAALARVQTLLAADAWTGADLRTLLEGELAPFLGDGRRAAMSGPEVSLPATVTQPLAMAMHELATNAVKYGALSTTEGSVAVAWAVEQPEEGCARLRLRWTEVGGPAVAGTPARRGFGGRVLDGTVRMQLGGRVSLDWQPTGLVCELDVPLAASGDERMGRVV</sequence>
<dbReference type="InterPro" id="IPR000014">
    <property type="entry name" value="PAS"/>
</dbReference>
<dbReference type="InterPro" id="IPR036890">
    <property type="entry name" value="HATPase_C_sf"/>
</dbReference>
<keyword evidence="7" id="KW-0288">FMN</keyword>
<evidence type="ECO:0000259" key="19">
    <source>
        <dbReference type="PROSITE" id="PS50113"/>
    </source>
</evidence>
<keyword evidence="14" id="KW-0843">Virulence</keyword>
<dbReference type="PANTHER" id="PTHR41523:SF8">
    <property type="entry name" value="ETHYLENE RESPONSE SENSOR PROTEIN"/>
    <property type="match status" value="1"/>
</dbReference>
<dbReference type="GO" id="GO:0000160">
    <property type="term" value="P:phosphorelay signal transduction system"/>
    <property type="evidence" value="ECO:0007669"/>
    <property type="project" value="InterPro"/>
</dbReference>
<evidence type="ECO:0000256" key="10">
    <source>
        <dbReference type="ARBA" id="ARBA00022741"/>
    </source>
</evidence>
<dbReference type="Proteomes" id="UP000249065">
    <property type="component" value="Unassembled WGS sequence"/>
</dbReference>
<keyword evidence="3" id="KW-0600">Photoreceptor protein</keyword>
<dbReference type="GO" id="GO:0004673">
    <property type="term" value="F:protein histidine kinase activity"/>
    <property type="evidence" value="ECO:0007669"/>
    <property type="project" value="UniProtKB-EC"/>
</dbReference>